<feature type="domain" description="HTH araC/xylS-type" evidence="5">
    <location>
        <begin position="416"/>
        <end position="514"/>
    </location>
</feature>
<protein>
    <submittedName>
        <fullName evidence="7">DNA-binding response regulator</fullName>
    </submittedName>
</protein>
<dbReference type="Pfam" id="PF00072">
    <property type="entry name" value="Response_reg"/>
    <property type="match status" value="1"/>
</dbReference>
<evidence type="ECO:0000313" key="7">
    <source>
        <dbReference type="EMBL" id="PYI54031.1"/>
    </source>
</evidence>
<dbReference type="PANTHER" id="PTHR43280:SF2">
    <property type="entry name" value="HTH-TYPE TRANSCRIPTIONAL REGULATOR EXSA"/>
    <property type="match status" value="1"/>
</dbReference>
<dbReference type="SUPFAM" id="SSF46689">
    <property type="entry name" value="Homeodomain-like"/>
    <property type="match status" value="2"/>
</dbReference>
<dbReference type="GO" id="GO:0000160">
    <property type="term" value="P:phosphorelay signal transduction system"/>
    <property type="evidence" value="ECO:0007669"/>
    <property type="project" value="InterPro"/>
</dbReference>
<dbReference type="InterPro" id="IPR011006">
    <property type="entry name" value="CheY-like_superfamily"/>
</dbReference>
<dbReference type="PROSITE" id="PS01124">
    <property type="entry name" value="HTH_ARAC_FAMILY_2"/>
    <property type="match status" value="1"/>
</dbReference>
<dbReference type="InterPro" id="IPR009057">
    <property type="entry name" value="Homeodomain-like_sf"/>
</dbReference>
<comment type="caution">
    <text evidence="7">The sequence shown here is derived from an EMBL/GenBank/DDBJ whole genome shotgun (WGS) entry which is preliminary data.</text>
</comment>
<dbReference type="GO" id="GO:0043565">
    <property type="term" value="F:sequence-specific DNA binding"/>
    <property type="evidence" value="ECO:0007669"/>
    <property type="project" value="InterPro"/>
</dbReference>
<accession>A0A2V5K450</accession>
<proteinExistence type="predicted"/>
<feature type="domain" description="Response regulatory" evidence="6">
    <location>
        <begin position="7"/>
        <end position="123"/>
    </location>
</feature>
<keyword evidence="8" id="KW-1185">Reference proteome</keyword>
<evidence type="ECO:0000313" key="8">
    <source>
        <dbReference type="Proteomes" id="UP000247476"/>
    </source>
</evidence>
<dbReference type="RefSeq" id="WP_110841016.1">
    <property type="nucleotide sequence ID" value="NZ_QJVJ01000006.1"/>
</dbReference>
<dbReference type="EMBL" id="QJVJ01000006">
    <property type="protein sequence ID" value="PYI54031.1"/>
    <property type="molecule type" value="Genomic_DNA"/>
</dbReference>
<keyword evidence="3" id="KW-0804">Transcription</keyword>
<dbReference type="InterPro" id="IPR018062">
    <property type="entry name" value="HTH_AraC-typ_CS"/>
</dbReference>
<keyword evidence="4" id="KW-0597">Phosphoprotein</keyword>
<evidence type="ECO:0000256" key="4">
    <source>
        <dbReference type="PROSITE-ProRule" id="PRU00169"/>
    </source>
</evidence>
<dbReference type="Gene3D" id="3.40.50.2300">
    <property type="match status" value="1"/>
</dbReference>
<reference evidence="7 8" key="1">
    <citation type="submission" date="2018-05" db="EMBL/GenBank/DDBJ databases">
        <title>Paenibacillus flagellatus sp. nov., isolated from selenium mineral soil.</title>
        <authorList>
            <person name="Dai X."/>
        </authorList>
    </citation>
    <scope>NUCLEOTIDE SEQUENCE [LARGE SCALE GENOMIC DNA]</scope>
    <source>
        <strain evidence="7 8">DXL2</strain>
    </source>
</reference>
<feature type="modified residue" description="4-aspartylphosphate" evidence="4">
    <location>
        <position position="58"/>
    </location>
</feature>
<gene>
    <name evidence="7" type="ORF">DLM86_15930</name>
</gene>
<evidence type="ECO:0000259" key="6">
    <source>
        <dbReference type="PROSITE" id="PS50110"/>
    </source>
</evidence>
<organism evidence="7 8">
    <name type="scientific">Paenibacillus flagellatus</name>
    <dbReference type="NCBI Taxonomy" id="2211139"/>
    <lineage>
        <taxon>Bacteria</taxon>
        <taxon>Bacillati</taxon>
        <taxon>Bacillota</taxon>
        <taxon>Bacilli</taxon>
        <taxon>Bacillales</taxon>
        <taxon>Paenibacillaceae</taxon>
        <taxon>Paenibacillus</taxon>
    </lineage>
</organism>
<keyword evidence="1" id="KW-0805">Transcription regulation</keyword>
<dbReference type="SMART" id="SM00448">
    <property type="entry name" value="REC"/>
    <property type="match status" value="1"/>
</dbReference>
<dbReference type="SMART" id="SM00342">
    <property type="entry name" value="HTH_ARAC"/>
    <property type="match status" value="1"/>
</dbReference>
<name>A0A2V5K450_9BACL</name>
<dbReference type="GO" id="GO:0003700">
    <property type="term" value="F:DNA-binding transcription factor activity"/>
    <property type="evidence" value="ECO:0007669"/>
    <property type="project" value="InterPro"/>
</dbReference>
<evidence type="ECO:0000259" key="5">
    <source>
        <dbReference type="PROSITE" id="PS01124"/>
    </source>
</evidence>
<keyword evidence="2 7" id="KW-0238">DNA-binding</keyword>
<dbReference type="Pfam" id="PF12833">
    <property type="entry name" value="HTH_18"/>
    <property type="match status" value="1"/>
</dbReference>
<dbReference type="PANTHER" id="PTHR43280">
    <property type="entry name" value="ARAC-FAMILY TRANSCRIPTIONAL REGULATOR"/>
    <property type="match status" value="1"/>
</dbReference>
<dbReference type="OrthoDB" id="2575283at2"/>
<dbReference type="InterPro" id="IPR001789">
    <property type="entry name" value="Sig_transdc_resp-reg_receiver"/>
</dbReference>
<dbReference type="PROSITE" id="PS50110">
    <property type="entry name" value="RESPONSE_REGULATORY"/>
    <property type="match status" value="1"/>
</dbReference>
<dbReference type="Gene3D" id="1.10.10.60">
    <property type="entry name" value="Homeodomain-like"/>
    <property type="match status" value="2"/>
</dbReference>
<evidence type="ECO:0000256" key="1">
    <source>
        <dbReference type="ARBA" id="ARBA00023015"/>
    </source>
</evidence>
<dbReference type="SUPFAM" id="SSF52172">
    <property type="entry name" value="CheY-like"/>
    <property type="match status" value="1"/>
</dbReference>
<dbReference type="AlphaFoldDB" id="A0A2V5K450"/>
<sequence>MTRDKLTVLVVDDELPLRQELRLFPWESHGFELAGEAENGEEALRFIRDFSPDIVVTDITMPVMDGLELFRAVKEEQPDIPFILLTCHSEFDYAREAVRLGAADYLIKVMMEPADLERALLKAKDAILRGRSIRSGEIEERRWERSRAMARIASAPAADGADLEAVLSESFGLSLPVTLASVHVEAKRESRHLAKREVEAMLTALERPHSPFSWLPAEDGVYLLVFDQEASRPAYIRDALETLTKKMADELTERLSFLGEPAALYAILGEPVKQPEQFQDVYRSVVRAYPLRFYDPAGLVFLSKSSPFPEKPDEAAVADMAGKLRRVKGNRPKLAELLRVELPRWAVKYGVSPDALKGLVTEWRHEWLEHADDSVRLSAGVKEIADAGSVEELVAVLVRELESESGQRRKTRKEIADAKRYIDEHLNQPLTLARVAEHVSLSPAYLSRLFRDETGVSFHDHITRSRMERAVRLLQTTSLRVYEVGIAVGIPSYRYFASTFREYTGVPPTEYRKG</sequence>
<dbReference type="InterPro" id="IPR018060">
    <property type="entry name" value="HTH_AraC"/>
</dbReference>
<evidence type="ECO:0000256" key="2">
    <source>
        <dbReference type="ARBA" id="ARBA00023125"/>
    </source>
</evidence>
<dbReference type="Proteomes" id="UP000247476">
    <property type="component" value="Unassembled WGS sequence"/>
</dbReference>
<evidence type="ECO:0000256" key="3">
    <source>
        <dbReference type="ARBA" id="ARBA00023163"/>
    </source>
</evidence>
<dbReference type="CDD" id="cd17536">
    <property type="entry name" value="REC_YesN-like"/>
    <property type="match status" value="1"/>
</dbReference>
<dbReference type="PROSITE" id="PS00041">
    <property type="entry name" value="HTH_ARAC_FAMILY_1"/>
    <property type="match status" value="1"/>
</dbReference>